<proteinExistence type="predicted"/>
<organism evidence="2 3">
    <name type="scientific">Nesidiocoris tenuis</name>
    <dbReference type="NCBI Taxonomy" id="355587"/>
    <lineage>
        <taxon>Eukaryota</taxon>
        <taxon>Metazoa</taxon>
        <taxon>Ecdysozoa</taxon>
        <taxon>Arthropoda</taxon>
        <taxon>Hexapoda</taxon>
        <taxon>Insecta</taxon>
        <taxon>Pterygota</taxon>
        <taxon>Neoptera</taxon>
        <taxon>Paraneoptera</taxon>
        <taxon>Hemiptera</taxon>
        <taxon>Heteroptera</taxon>
        <taxon>Panheteroptera</taxon>
        <taxon>Cimicomorpha</taxon>
        <taxon>Miridae</taxon>
        <taxon>Dicyphina</taxon>
        <taxon>Nesidiocoris</taxon>
    </lineage>
</organism>
<accession>A0ABN7BHR4</accession>
<feature type="compositionally biased region" description="Basic residues" evidence="1">
    <location>
        <begin position="37"/>
        <end position="53"/>
    </location>
</feature>
<name>A0ABN7BHR4_9HEMI</name>
<reference evidence="2 3" key="1">
    <citation type="submission" date="2023-09" db="EMBL/GenBank/DDBJ databases">
        <title>Nesidiocoris tenuis whole genome shotgun sequence.</title>
        <authorList>
            <person name="Shibata T."/>
            <person name="Shimoda M."/>
            <person name="Kobayashi T."/>
            <person name="Uehara T."/>
        </authorList>
    </citation>
    <scope>NUCLEOTIDE SEQUENCE [LARGE SCALE GENOMIC DNA]</scope>
    <source>
        <strain evidence="2 3">Japan</strain>
    </source>
</reference>
<evidence type="ECO:0000313" key="2">
    <source>
        <dbReference type="EMBL" id="BET02623.1"/>
    </source>
</evidence>
<gene>
    <name evidence="2" type="ORF">NTJ_15441</name>
</gene>
<sequence>MFPTANRPSGIRRRRILQLFGIGCKFHSFHREIHGKAAGRKHQSSGTQNKKKVPLSSAASGSSGSGASGSREHSMLG</sequence>
<dbReference type="EMBL" id="AP028922">
    <property type="protein sequence ID" value="BET02623.1"/>
    <property type="molecule type" value="Genomic_DNA"/>
</dbReference>
<keyword evidence="3" id="KW-1185">Reference proteome</keyword>
<feature type="region of interest" description="Disordered" evidence="1">
    <location>
        <begin position="33"/>
        <end position="77"/>
    </location>
</feature>
<dbReference type="Proteomes" id="UP001307889">
    <property type="component" value="Chromosome 14"/>
</dbReference>
<evidence type="ECO:0000313" key="3">
    <source>
        <dbReference type="Proteomes" id="UP001307889"/>
    </source>
</evidence>
<evidence type="ECO:0000256" key="1">
    <source>
        <dbReference type="SAM" id="MobiDB-lite"/>
    </source>
</evidence>
<protein>
    <submittedName>
        <fullName evidence="2">Uncharacterized protein</fullName>
    </submittedName>
</protein>